<dbReference type="EMBL" id="CP019948">
    <property type="protein sequence ID" value="ARN79917.1"/>
    <property type="molecule type" value="Genomic_DNA"/>
</dbReference>
<dbReference type="PRINTS" id="PR00420">
    <property type="entry name" value="RNGMNOXGNASE"/>
</dbReference>
<dbReference type="InterPro" id="IPR002938">
    <property type="entry name" value="FAD-bd"/>
</dbReference>
<dbReference type="GO" id="GO:0016491">
    <property type="term" value="F:oxidoreductase activity"/>
    <property type="evidence" value="ECO:0007669"/>
    <property type="project" value="UniProtKB-KW"/>
</dbReference>
<evidence type="ECO:0000259" key="2">
    <source>
        <dbReference type="Pfam" id="PF01494"/>
    </source>
</evidence>
<name>A0A1W6MQQ7_9HYPH</name>
<reference evidence="3 4" key="1">
    <citation type="submission" date="2017-02" db="EMBL/GenBank/DDBJ databases">
        <authorList>
            <person name="Peterson S.W."/>
        </authorList>
    </citation>
    <scope>NUCLEOTIDE SEQUENCE [LARGE SCALE GENOMIC DNA]</scope>
    <source>
        <strain evidence="3 4">S285</strain>
    </source>
</reference>
<protein>
    <recommendedName>
        <fullName evidence="2">FAD-binding domain-containing protein</fullName>
    </recommendedName>
</protein>
<dbReference type="SUPFAM" id="SSF51905">
    <property type="entry name" value="FAD/NAD(P)-binding domain"/>
    <property type="match status" value="1"/>
</dbReference>
<sequence>MSTNESLSARCCVVGGGPAGMMAAFLLARAGVDVVLLEKHADFFRDFRGDTIHPSTLELFYELGLLDEFLTLPHSKAREITGFVGEEKIPVADFTHLPTHCKFIALMPQWDFLNFLAEKGKRYPSLRLLMGAAAEDLILEDDRVVGVRATQGGKTLDIRADLTIAADGRHSTLRESAGLERIDFGAPMDVLWFRLARREDDPHEPLGRFAKGHILALIDRNEYWQCGFVIPKGGREALEGQGLEALRHEIARAAPFLADRVDTIKSWDDVKLLSVALDRLRCWSRPGLLFIGDAAHAMSPVGGVGVNLAIQDAVAAANLLAEPLRRGPVGPDLLAAVQRRREWPVGVTQSVQRFIQNRIIGTVLGGAEIGTLPLPLRFLRDFPLLRRLPARLIGLGVRPEHIRSPEAPPTGRGPG</sequence>
<proteinExistence type="predicted"/>
<dbReference type="Gene3D" id="3.50.50.60">
    <property type="entry name" value="FAD/NAD(P)-binding domain"/>
    <property type="match status" value="1"/>
</dbReference>
<dbReference type="Proteomes" id="UP000193978">
    <property type="component" value="Chromosome"/>
</dbReference>
<dbReference type="InterPro" id="IPR050631">
    <property type="entry name" value="PheA/TfdB_FAD_monoxygenase"/>
</dbReference>
<evidence type="ECO:0000313" key="4">
    <source>
        <dbReference type="Proteomes" id="UP000193978"/>
    </source>
</evidence>
<evidence type="ECO:0000313" key="3">
    <source>
        <dbReference type="EMBL" id="ARN79917.1"/>
    </source>
</evidence>
<gene>
    <name evidence="3" type="ORF">B1812_01205</name>
</gene>
<dbReference type="PANTHER" id="PTHR43476">
    <property type="entry name" value="3-(3-HYDROXY-PHENYL)PROPIONATE/3-HYDROXYCINNAMIC ACID HYDROXYLASE"/>
    <property type="match status" value="1"/>
</dbReference>
<dbReference type="GO" id="GO:0071949">
    <property type="term" value="F:FAD binding"/>
    <property type="evidence" value="ECO:0007669"/>
    <property type="project" value="InterPro"/>
</dbReference>
<keyword evidence="4" id="KW-1185">Reference proteome</keyword>
<dbReference type="NCBIfam" id="NF004834">
    <property type="entry name" value="PRK06185.1-3"/>
    <property type="match status" value="1"/>
</dbReference>
<dbReference type="OrthoDB" id="9791689at2"/>
<dbReference type="Pfam" id="PF01494">
    <property type="entry name" value="FAD_binding_3"/>
    <property type="match status" value="1"/>
</dbReference>
<dbReference type="NCBIfam" id="NF004833">
    <property type="entry name" value="PRK06185.1-1"/>
    <property type="match status" value="1"/>
</dbReference>
<feature type="domain" description="FAD-binding" evidence="2">
    <location>
        <begin position="11"/>
        <end position="341"/>
    </location>
</feature>
<dbReference type="RefSeq" id="WP_085769968.1">
    <property type="nucleotide sequence ID" value="NZ_AP027149.1"/>
</dbReference>
<accession>A0A1W6MQQ7</accession>
<dbReference type="AlphaFoldDB" id="A0A1W6MQQ7"/>
<dbReference type="STRING" id="655015.B1812_01205"/>
<keyword evidence="1" id="KW-0560">Oxidoreductase</keyword>
<organism evidence="3 4">
    <name type="scientific">Methylocystis bryophila</name>
    <dbReference type="NCBI Taxonomy" id="655015"/>
    <lineage>
        <taxon>Bacteria</taxon>
        <taxon>Pseudomonadati</taxon>
        <taxon>Pseudomonadota</taxon>
        <taxon>Alphaproteobacteria</taxon>
        <taxon>Hyphomicrobiales</taxon>
        <taxon>Methylocystaceae</taxon>
        <taxon>Methylocystis</taxon>
    </lineage>
</organism>
<dbReference type="InterPro" id="IPR036188">
    <property type="entry name" value="FAD/NAD-bd_sf"/>
</dbReference>
<dbReference type="KEGG" id="mbry:B1812_01205"/>
<dbReference type="PANTHER" id="PTHR43476:SF5">
    <property type="entry name" value="FAD-DEPENDENT MONOOXYGENASE"/>
    <property type="match status" value="1"/>
</dbReference>
<evidence type="ECO:0000256" key="1">
    <source>
        <dbReference type="ARBA" id="ARBA00023002"/>
    </source>
</evidence>